<dbReference type="AlphaFoldDB" id="A0A560K5F0"/>
<dbReference type="RefSeq" id="WP_167523490.1">
    <property type="nucleotide sequence ID" value="NZ_LWIG01000004.1"/>
</dbReference>
<name>A0A560K5F0_9BRAD</name>
<protein>
    <submittedName>
        <fullName evidence="1">Uncharacterized protein</fullName>
    </submittedName>
</protein>
<reference evidence="1 2" key="1">
    <citation type="submission" date="2019-06" db="EMBL/GenBank/DDBJ databases">
        <title>Genomic Encyclopedia of Type Strains, Phase IV (KMG-V): Genome sequencing to study the core and pangenomes of soil and plant-associated prokaryotes.</title>
        <authorList>
            <person name="Whitman W."/>
        </authorList>
    </citation>
    <scope>NUCLEOTIDE SEQUENCE [LARGE SCALE GENOMIC DNA]</scope>
    <source>
        <strain evidence="1 2">BR 10556</strain>
    </source>
</reference>
<accession>A0A560K5F0</accession>
<evidence type="ECO:0000313" key="1">
    <source>
        <dbReference type="EMBL" id="TWB78512.1"/>
    </source>
</evidence>
<evidence type="ECO:0000313" key="2">
    <source>
        <dbReference type="Proteomes" id="UP000315914"/>
    </source>
</evidence>
<proteinExistence type="predicted"/>
<comment type="caution">
    <text evidence="1">The sequence shown here is derived from an EMBL/GenBank/DDBJ whole genome shotgun (WGS) entry which is preliminary data.</text>
</comment>
<gene>
    <name evidence="1" type="ORF">FBZ95_103352</name>
</gene>
<keyword evidence="2" id="KW-1185">Reference proteome</keyword>
<organism evidence="1 2">
    <name type="scientific">Bradyrhizobium sacchari</name>
    <dbReference type="NCBI Taxonomy" id="1399419"/>
    <lineage>
        <taxon>Bacteria</taxon>
        <taxon>Pseudomonadati</taxon>
        <taxon>Pseudomonadota</taxon>
        <taxon>Alphaproteobacteria</taxon>
        <taxon>Hyphomicrobiales</taxon>
        <taxon>Nitrobacteraceae</taxon>
        <taxon>Bradyrhizobium</taxon>
    </lineage>
</organism>
<dbReference type="Proteomes" id="UP000315914">
    <property type="component" value="Unassembled WGS sequence"/>
</dbReference>
<dbReference type="EMBL" id="VITW01000003">
    <property type="protein sequence ID" value="TWB78512.1"/>
    <property type="molecule type" value="Genomic_DNA"/>
</dbReference>
<sequence length="57" mass="6556">MATKLSDNEHREIGAHIFEYMQELLAQDGDKATIILHADHMRSLDRFVISQIECTGR</sequence>